<organism evidence="1 2">
    <name type="scientific">Anaerobacillus alkalidiazotrophicus</name>
    <dbReference type="NCBI Taxonomy" id="472963"/>
    <lineage>
        <taxon>Bacteria</taxon>
        <taxon>Bacillati</taxon>
        <taxon>Bacillota</taxon>
        <taxon>Bacilli</taxon>
        <taxon>Bacillales</taxon>
        <taxon>Bacillaceae</taxon>
        <taxon>Anaerobacillus</taxon>
    </lineage>
</organism>
<protein>
    <submittedName>
        <fullName evidence="1">Uncharacterized protein</fullName>
    </submittedName>
</protein>
<dbReference type="EMBL" id="MLQS01000001">
    <property type="protein sequence ID" value="OIJ21409.1"/>
    <property type="molecule type" value="Genomic_DNA"/>
</dbReference>
<proteinExistence type="predicted"/>
<evidence type="ECO:0000313" key="2">
    <source>
        <dbReference type="Proteomes" id="UP000180057"/>
    </source>
</evidence>
<keyword evidence="2" id="KW-1185">Reference proteome</keyword>
<accession>A0A1S2M9R0</accession>
<dbReference type="OrthoDB" id="9849337at2"/>
<sequence>MTKEVQNYENEIIEELKGKLFDTTEEKEIRKYYTKLLIAKERLWIREQKDKNIKYDEKQKINNIGIERKSSLET</sequence>
<name>A0A1S2M9R0_9BACI</name>
<dbReference type="RefSeq" id="WP_071388023.1">
    <property type="nucleotide sequence ID" value="NZ_MLQS01000001.1"/>
</dbReference>
<gene>
    <name evidence="1" type="ORF">BKP45_01110</name>
</gene>
<comment type="caution">
    <text evidence="1">The sequence shown here is derived from an EMBL/GenBank/DDBJ whole genome shotgun (WGS) entry which is preliminary data.</text>
</comment>
<dbReference type="Proteomes" id="UP000180057">
    <property type="component" value="Unassembled WGS sequence"/>
</dbReference>
<reference evidence="1 2" key="1">
    <citation type="submission" date="2016-10" db="EMBL/GenBank/DDBJ databases">
        <title>Draft genome sequences of four alkaliphilic bacteria belonging to the Anaerobacillus genus.</title>
        <authorList>
            <person name="Bassil N.M."/>
            <person name="Lloyd J.R."/>
        </authorList>
    </citation>
    <scope>NUCLEOTIDE SEQUENCE [LARGE SCALE GENOMIC DNA]</scope>
    <source>
        <strain evidence="1 2">DSM 22531</strain>
    </source>
</reference>
<evidence type="ECO:0000313" key="1">
    <source>
        <dbReference type="EMBL" id="OIJ21409.1"/>
    </source>
</evidence>
<dbReference type="AlphaFoldDB" id="A0A1S2M9R0"/>